<evidence type="ECO:0000313" key="4">
    <source>
        <dbReference type="Proteomes" id="UP000184029"/>
    </source>
</evidence>
<proteinExistence type="inferred from homology"/>
<feature type="domain" description="LXG" evidence="2">
    <location>
        <begin position="1"/>
        <end position="127"/>
    </location>
</feature>
<dbReference type="EMBL" id="FQUB01000017">
    <property type="protein sequence ID" value="SHE97921.1"/>
    <property type="molecule type" value="Genomic_DNA"/>
</dbReference>
<gene>
    <name evidence="3" type="ORF">SAMN02745208_01204</name>
</gene>
<organism evidence="3 4">
    <name type="scientific">Heyndrickxia coagulans DSM 1 = ATCC 7050</name>
    <dbReference type="NCBI Taxonomy" id="1121088"/>
    <lineage>
        <taxon>Bacteria</taxon>
        <taxon>Bacillati</taxon>
        <taxon>Bacillota</taxon>
        <taxon>Bacilli</taxon>
        <taxon>Bacillales</taxon>
        <taxon>Bacillaceae</taxon>
        <taxon>Heyndrickxia</taxon>
    </lineage>
</organism>
<dbReference type="Proteomes" id="UP000184029">
    <property type="component" value="Unassembled WGS sequence"/>
</dbReference>
<comment type="similarity">
    <text evidence="1">In the N-terminal section; belongs to the LXG family.</text>
</comment>
<evidence type="ECO:0000313" key="3">
    <source>
        <dbReference type="EMBL" id="SHE97921.1"/>
    </source>
</evidence>
<evidence type="ECO:0000256" key="1">
    <source>
        <dbReference type="ARBA" id="ARBA00034117"/>
    </source>
</evidence>
<reference evidence="3 4" key="1">
    <citation type="submission" date="2016-11" db="EMBL/GenBank/DDBJ databases">
        <authorList>
            <person name="Varghese N."/>
            <person name="Submissions S."/>
        </authorList>
    </citation>
    <scope>NUCLEOTIDE SEQUENCE [LARGE SCALE GENOMIC DNA]</scope>
    <source>
        <strain evidence="3 4">DSM 1</strain>
    </source>
</reference>
<evidence type="ECO:0000259" key="2">
    <source>
        <dbReference type="PROSITE" id="PS51756"/>
    </source>
</evidence>
<dbReference type="AlphaFoldDB" id="A0A8B4BV77"/>
<dbReference type="Pfam" id="PF04740">
    <property type="entry name" value="LXG"/>
    <property type="match status" value="1"/>
</dbReference>
<name>A0A8B4BV77_HEYCO</name>
<comment type="caution">
    <text evidence="3">The sequence shown here is derived from an EMBL/GenBank/DDBJ whole genome shotgun (WGS) entry which is preliminary data.</text>
</comment>
<protein>
    <submittedName>
        <fullName evidence="3">LXG domain of WXG superfamily protein</fullName>
    </submittedName>
</protein>
<dbReference type="InterPro" id="IPR006829">
    <property type="entry name" value="LXG_dom"/>
</dbReference>
<accession>A0A8B4BV77</accession>
<dbReference type="PROSITE" id="PS51756">
    <property type="entry name" value="LXG"/>
    <property type="match status" value="1"/>
</dbReference>
<sequence length="127" mass="14124">MKTLDVQAFEQAATDTQRALKEKAEQITGLQQAIDSFVNMEDAFKGKAGNAIRGYFRDFHQPFLIYLQSFLAGYNGQLNESLKDLSALEPDPNGYIQEAFIQDSVIPALKKLENTVGHLLEDANTAI</sequence>